<proteinExistence type="predicted"/>
<gene>
    <name evidence="1" type="primary">rmlC_3</name>
    <name evidence="1" type="ORF">GALL_79900</name>
</gene>
<dbReference type="AlphaFoldDB" id="A0A1J5TD74"/>
<dbReference type="EMBL" id="MLJW01000024">
    <property type="protein sequence ID" value="OIR10062.1"/>
    <property type="molecule type" value="Genomic_DNA"/>
</dbReference>
<dbReference type="GO" id="GO:0008830">
    <property type="term" value="F:dTDP-4-dehydrorhamnose 3,5-epimerase activity"/>
    <property type="evidence" value="ECO:0007669"/>
    <property type="project" value="UniProtKB-EC"/>
</dbReference>
<dbReference type="Pfam" id="PF00908">
    <property type="entry name" value="dTDP_sugar_isom"/>
    <property type="match status" value="1"/>
</dbReference>
<comment type="caution">
    <text evidence="1">The sequence shown here is derived from an EMBL/GenBank/DDBJ whole genome shotgun (WGS) entry which is preliminary data.</text>
</comment>
<dbReference type="SUPFAM" id="SSF51182">
    <property type="entry name" value="RmlC-like cupins"/>
    <property type="match status" value="1"/>
</dbReference>
<dbReference type="InterPro" id="IPR011051">
    <property type="entry name" value="RmlC_Cupin_sf"/>
</dbReference>
<reference evidence="1" key="1">
    <citation type="submission" date="2016-10" db="EMBL/GenBank/DDBJ databases">
        <title>Sequence of Gallionella enrichment culture.</title>
        <authorList>
            <person name="Poehlein A."/>
            <person name="Muehling M."/>
            <person name="Daniel R."/>
        </authorList>
    </citation>
    <scope>NUCLEOTIDE SEQUENCE</scope>
</reference>
<evidence type="ECO:0000313" key="1">
    <source>
        <dbReference type="EMBL" id="OIR10062.1"/>
    </source>
</evidence>
<dbReference type="InterPro" id="IPR014710">
    <property type="entry name" value="RmlC-like_jellyroll"/>
</dbReference>
<dbReference type="InterPro" id="IPR000888">
    <property type="entry name" value="RmlC-like"/>
</dbReference>
<dbReference type="GO" id="GO:0005829">
    <property type="term" value="C:cytosol"/>
    <property type="evidence" value="ECO:0007669"/>
    <property type="project" value="TreeGrafter"/>
</dbReference>
<sequence length="190" mass="21473">MPTIETTDLDGVVVISTRWFTDDRGSFTESYNEARWREAGIPQHFVQDNHVHSHKAGTLRGMHYQRRPHAQAKLVRALRGAIWDVVVDLRHGSPSFGQWRGFELSEQNRRQLLVPAGFAHGYITLTDNAEVMYKVDDVYAPGSEGGMAWNDSDLAIAWPLPPGGPILAQRDADLPRFADLPIDFTWEPRP</sequence>
<name>A0A1J5TD74_9ZZZZ</name>
<dbReference type="GO" id="GO:0000271">
    <property type="term" value="P:polysaccharide biosynthetic process"/>
    <property type="evidence" value="ECO:0007669"/>
    <property type="project" value="TreeGrafter"/>
</dbReference>
<accession>A0A1J5TD74</accession>
<dbReference type="EC" id="5.1.3.13" evidence="1"/>
<organism evidence="1">
    <name type="scientific">mine drainage metagenome</name>
    <dbReference type="NCBI Taxonomy" id="410659"/>
    <lineage>
        <taxon>unclassified sequences</taxon>
        <taxon>metagenomes</taxon>
        <taxon>ecological metagenomes</taxon>
    </lineage>
</organism>
<protein>
    <submittedName>
        <fullName evidence="1">dTDP-4-dehydrorhamnose 3,5-epimerase</fullName>
        <ecNumber evidence="1">5.1.3.13</ecNumber>
    </submittedName>
</protein>
<keyword evidence="1" id="KW-0413">Isomerase</keyword>
<dbReference type="PANTHER" id="PTHR21047">
    <property type="entry name" value="DTDP-6-DEOXY-D-GLUCOSE-3,5 EPIMERASE"/>
    <property type="match status" value="1"/>
</dbReference>
<dbReference type="CDD" id="cd00438">
    <property type="entry name" value="cupin_RmlC"/>
    <property type="match status" value="1"/>
</dbReference>
<dbReference type="Gene3D" id="2.60.120.10">
    <property type="entry name" value="Jelly Rolls"/>
    <property type="match status" value="1"/>
</dbReference>
<dbReference type="PANTHER" id="PTHR21047:SF2">
    <property type="entry name" value="THYMIDINE DIPHOSPHO-4-KETO-RHAMNOSE 3,5-EPIMERASE"/>
    <property type="match status" value="1"/>
</dbReference>
<dbReference type="NCBIfam" id="TIGR01221">
    <property type="entry name" value="rmlC"/>
    <property type="match status" value="1"/>
</dbReference>